<dbReference type="NCBIfam" id="TIGR04056">
    <property type="entry name" value="OMP_RagA_SusC"/>
    <property type="match status" value="1"/>
</dbReference>
<dbReference type="SUPFAM" id="SSF56935">
    <property type="entry name" value="Porins"/>
    <property type="match status" value="1"/>
</dbReference>
<dbReference type="Gene3D" id="3.55.50.30">
    <property type="match status" value="1"/>
</dbReference>
<keyword evidence="5 7" id="KW-0472">Membrane</keyword>
<comment type="caution">
    <text evidence="9">The sequence shown here is derived from an EMBL/GenBank/DDBJ whole genome shotgun (WGS) entry which is preliminary data.</text>
</comment>
<evidence type="ECO:0000313" key="10">
    <source>
        <dbReference type="Proteomes" id="UP000264217"/>
    </source>
</evidence>
<protein>
    <submittedName>
        <fullName evidence="9">SusC/RagA family TonB-linked outer membrane protein</fullName>
    </submittedName>
</protein>
<evidence type="ECO:0000256" key="2">
    <source>
        <dbReference type="ARBA" id="ARBA00022448"/>
    </source>
</evidence>
<evidence type="ECO:0000259" key="8">
    <source>
        <dbReference type="Pfam" id="PF07715"/>
    </source>
</evidence>
<dbReference type="InterPro" id="IPR039426">
    <property type="entry name" value="TonB-dep_rcpt-like"/>
</dbReference>
<dbReference type="InterPro" id="IPR036942">
    <property type="entry name" value="Beta-barrel_TonB_sf"/>
</dbReference>
<dbReference type="AlphaFoldDB" id="A0A372NS66"/>
<dbReference type="GO" id="GO:0009279">
    <property type="term" value="C:cell outer membrane"/>
    <property type="evidence" value="ECO:0007669"/>
    <property type="project" value="UniProtKB-SubCell"/>
</dbReference>
<evidence type="ECO:0000256" key="6">
    <source>
        <dbReference type="ARBA" id="ARBA00023237"/>
    </source>
</evidence>
<dbReference type="OrthoDB" id="9768177at2"/>
<dbReference type="Gene3D" id="2.170.130.10">
    <property type="entry name" value="TonB-dependent receptor, plug domain"/>
    <property type="match status" value="1"/>
</dbReference>
<keyword evidence="3 7" id="KW-1134">Transmembrane beta strand</keyword>
<keyword evidence="2 7" id="KW-0813">Transport</keyword>
<gene>
    <name evidence="9" type="ORF">D0C36_19800</name>
</gene>
<dbReference type="Gene3D" id="2.40.170.20">
    <property type="entry name" value="TonB-dependent receptor, beta-barrel domain"/>
    <property type="match status" value="1"/>
</dbReference>
<dbReference type="PROSITE" id="PS52016">
    <property type="entry name" value="TONB_DEPENDENT_REC_3"/>
    <property type="match status" value="1"/>
</dbReference>
<dbReference type="RefSeq" id="WP_117393391.1">
    <property type="nucleotide sequence ID" value="NZ_QWDC01000003.1"/>
</dbReference>
<dbReference type="InterPro" id="IPR023996">
    <property type="entry name" value="TonB-dep_OMP_SusC/RagA"/>
</dbReference>
<keyword evidence="10" id="KW-1185">Reference proteome</keyword>
<organism evidence="9 10">
    <name type="scientific">Mucilaginibacter conchicola</name>
    <dbReference type="NCBI Taxonomy" id="2303333"/>
    <lineage>
        <taxon>Bacteria</taxon>
        <taxon>Pseudomonadati</taxon>
        <taxon>Bacteroidota</taxon>
        <taxon>Sphingobacteriia</taxon>
        <taxon>Sphingobacteriales</taxon>
        <taxon>Sphingobacteriaceae</taxon>
        <taxon>Mucilaginibacter</taxon>
    </lineage>
</organism>
<dbReference type="InterPro" id="IPR008969">
    <property type="entry name" value="CarboxyPept-like_regulatory"/>
</dbReference>
<dbReference type="Pfam" id="PF13715">
    <property type="entry name" value="CarbopepD_reg_2"/>
    <property type="match status" value="1"/>
</dbReference>
<evidence type="ECO:0000313" key="9">
    <source>
        <dbReference type="EMBL" id="RFZ91185.1"/>
    </source>
</evidence>
<name>A0A372NS66_9SPHI</name>
<dbReference type="InterPro" id="IPR012910">
    <property type="entry name" value="Plug_dom"/>
</dbReference>
<comment type="subcellular location">
    <subcellularLocation>
        <location evidence="1 7">Cell outer membrane</location>
        <topology evidence="1 7">Multi-pass membrane protein</topology>
    </subcellularLocation>
</comment>
<keyword evidence="6 7" id="KW-0998">Cell outer membrane</keyword>
<dbReference type="InterPro" id="IPR023997">
    <property type="entry name" value="TonB-dep_OMP_SusC/RagA_CS"/>
</dbReference>
<comment type="similarity">
    <text evidence="7">Belongs to the TonB-dependent receptor family.</text>
</comment>
<dbReference type="Proteomes" id="UP000264217">
    <property type="component" value="Unassembled WGS sequence"/>
</dbReference>
<reference evidence="9 10" key="1">
    <citation type="submission" date="2018-08" db="EMBL/GenBank/DDBJ databases">
        <title>Mucilaginibacter sp. MYSH2.</title>
        <authorList>
            <person name="Seo T."/>
        </authorList>
    </citation>
    <scope>NUCLEOTIDE SEQUENCE [LARGE SCALE GENOMIC DNA]</scope>
    <source>
        <strain evidence="9 10">MYSH2</strain>
    </source>
</reference>
<dbReference type="InterPro" id="IPR037066">
    <property type="entry name" value="Plug_dom_sf"/>
</dbReference>
<evidence type="ECO:0000256" key="7">
    <source>
        <dbReference type="PROSITE-ProRule" id="PRU01360"/>
    </source>
</evidence>
<evidence type="ECO:0000256" key="5">
    <source>
        <dbReference type="ARBA" id="ARBA00023136"/>
    </source>
</evidence>
<dbReference type="NCBIfam" id="TIGR04057">
    <property type="entry name" value="SusC_RagA_signa"/>
    <property type="match status" value="1"/>
</dbReference>
<accession>A0A372NS66</accession>
<dbReference type="Pfam" id="PF07715">
    <property type="entry name" value="Plug"/>
    <property type="match status" value="1"/>
</dbReference>
<dbReference type="EMBL" id="QWDC01000003">
    <property type="protein sequence ID" value="RFZ91185.1"/>
    <property type="molecule type" value="Genomic_DNA"/>
</dbReference>
<evidence type="ECO:0000256" key="3">
    <source>
        <dbReference type="ARBA" id="ARBA00022452"/>
    </source>
</evidence>
<keyword evidence="4 7" id="KW-0812">Transmembrane</keyword>
<evidence type="ECO:0000256" key="1">
    <source>
        <dbReference type="ARBA" id="ARBA00004571"/>
    </source>
</evidence>
<feature type="domain" description="TonB-dependent receptor plug" evidence="8">
    <location>
        <begin position="247"/>
        <end position="342"/>
    </location>
</feature>
<dbReference type="SUPFAM" id="SSF49464">
    <property type="entry name" value="Carboxypeptidase regulatory domain-like"/>
    <property type="match status" value="1"/>
</dbReference>
<sequence length="1201" mass="134238">MYKIYDAIIMRPRGQCIKPVVPVKLTSLLLFCFFMQISVTALAQRVTLSERNRPLDEVLEKISQQTGIDFIYASRILRQAKPVTVELSDTEFQKVLEFIFAKQPLGYRVKNKSVTIFEKRTHTAEVPPVPPMLQLEVGGRVTDTLGNALPGAVIRVKQTDQATFADKNGEFNIRCEEGELISVTFVGFNGYTFTTRPGLPFLQIKLQPVTMMLAEVSVNTGYQTLAKERTTGAYAKPDMTVFSQRSGTMDIVSRLDGLIPGMTVIAGPKGQSGALNGSATSQQRSIIRGLGTIQLSSLPLYIVNGIPVSDLSQINPDDIQDITVLKDASAAAIWGAKAANGVIVITTKSGNRGDRPRINYSGFVNFQGKPDLNYVPVLNSREFIESAKATFDPINYPWDDLSTSFVAPHEQILYDQNRGLISAQTANRKLDSLSTIDNRQQIRDLWFRNAITTNHTVSLSGGGNKYSFYSSASYTNTRSNRIGSSSQDFRINLNQDMTFSRRIKFSLYTGLSNTTRSSKRPIDIDASFLPYQLFKDADGNPLDMPYIQGLTNERRSDYEKRSRISLNYNPLNEVDLGYNKADNIGVNLTGNLTVGLLKGLSFLGTYGYIKTPGTETQYDDGQRFSVRKQAVRFTVAPTAESVPVYYLPTTGGTYFRFNNDQRNWMVRNQLRYQLEMREGKDKLNFQIGQEAQEQLTTTNWNMVMGYNQDLQTYPLLDYAKLASGIGQTVSSFYAVLSTSPYSATETRTRFTSYFGLGSYSLNDKYIIDGSWRLDHSNLFGLDHSSQNKPAYSVGGRWILSQEKFLKNIYWISSLALRASYGITGNSPNPGTASTYDILNASPAAVTSVAGPYLSIISIANRTLGWERSVTKNLGVDFEILKGKLGGTLDLYHKKTSDLLANVRVNPLGGFERAQGNLGDVLNQGVEIGLHSVNKLTDRLQLSTRLTFSYNKSKLLTYTAPSSYDNTAAGKMVASYFIGYSMAPIFAYRYAGLDKMGDPQIRLKDGTVTKKIDAAGPGDVIYMGTSVPKFNGAFNNTLTWKSLSLSANMVYNLGNVMRRDVNTFYTDRLTGSAESFTGNISKEFLSRWQKPGDEAFTDIPAYVSGFDAYSRRNIEYYRYADINVVSASYIKLRELTLNFELPAKLTEKLHLSRANMYLQTGNYMIWRANKYKIDPEYQDFNFGNRQVPPYKHSYIFGMNVTF</sequence>
<evidence type="ECO:0000256" key="4">
    <source>
        <dbReference type="ARBA" id="ARBA00022692"/>
    </source>
</evidence>
<proteinExistence type="inferred from homology"/>